<proteinExistence type="predicted"/>
<evidence type="ECO:0000313" key="1">
    <source>
        <dbReference type="EMBL" id="KAI3689957.1"/>
    </source>
</evidence>
<gene>
    <name evidence="1" type="ORF">L2E82_47928</name>
</gene>
<keyword evidence="2" id="KW-1185">Reference proteome</keyword>
<comment type="caution">
    <text evidence="1">The sequence shown here is derived from an EMBL/GenBank/DDBJ whole genome shotgun (WGS) entry which is preliminary data.</text>
</comment>
<dbReference type="EMBL" id="CM042017">
    <property type="protein sequence ID" value="KAI3689957.1"/>
    <property type="molecule type" value="Genomic_DNA"/>
</dbReference>
<evidence type="ECO:0000313" key="2">
    <source>
        <dbReference type="Proteomes" id="UP001055811"/>
    </source>
</evidence>
<name>A0ACB8YWQ9_CICIN</name>
<protein>
    <submittedName>
        <fullName evidence="1">Uncharacterized protein</fullName>
    </submittedName>
</protein>
<reference evidence="2" key="1">
    <citation type="journal article" date="2022" name="Mol. Ecol. Resour.">
        <title>The genomes of chicory, endive, great burdock and yacon provide insights into Asteraceae palaeo-polyploidization history and plant inulin production.</title>
        <authorList>
            <person name="Fan W."/>
            <person name="Wang S."/>
            <person name="Wang H."/>
            <person name="Wang A."/>
            <person name="Jiang F."/>
            <person name="Liu H."/>
            <person name="Zhao H."/>
            <person name="Xu D."/>
            <person name="Zhang Y."/>
        </authorList>
    </citation>
    <scope>NUCLEOTIDE SEQUENCE [LARGE SCALE GENOMIC DNA]</scope>
    <source>
        <strain evidence="2">cv. Punajuju</strain>
    </source>
</reference>
<dbReference type="Proteomes" id="UP001055811">
    <property type="component" value="Linkage Group LG09"/>
</dbReference>
<accession>A0ACB8YWQ9</accession>
<reference evidence="1 2" key="2">
    <citation type="journal article" date="2022" name="Mol. Ecol. Resour.">
        <title>The genomes of chicory, endive, great burdock and yacon provide insights into Asteraceae paleo-polyploidization history and plant inulin production.</title>
        <authorList>
            <person name="Fan W."/>
            <person name="Wang S."/>
            <person name="Wang H."/>
            <person name="Wang A."/>
            <person name="Jiang F."/>
            <person name="Liu H."/>
            <person name="Zhao H."/>
            <person name="Xu D."/>
            <person name="Zhang Y."/>
        </authorList>
    </citation>
    <scope>NUCLEOTIDE SEQUENCE [LARGE SCALE GENOMIC DNA]</scope>
    <source>
        <strain evidence="2">cv. Punajuju</strain>
        <tissue evidence="1">Leaves</tissue>
    </source>
</reference>
<organism evidence="1 2">
    <name type="scientific">Cichorium intybus</name>
    <name type="common">Chicory</name>
    <dbReference type="NCBI Taxonomy" id="13427"/>
    <lineage>
        <taxon>Eukaryota</taxon>
        <taxon>Viridiplantae</taxon>
        <taxon>Streptophyta</taxon>
        <taxon>Embryophyta</taxon>
        <taxon>Tracheophyta</taxon>
        <taxon>Spermatophyta</taxon>
        <taxon>Magnoliopsida</taxon>
        <taxon>eudicotyledons</taxon>
        <taxon>Gunneridae</taxon>
        <taxon>Pentapetalae</taxon>
        <taxon>asterids</taxon>
        <taxon>campanulids</taxon>
        <taxon>Asterales</taxon>
        <taxon>Asteraceae</taxon>
        <taxon>Cichorioideae</taxon>
        <taxon>Cichorieae</taxon>
        <taxon>Cichoriinae</taxon>
        <taxon>Cichorium</taxon>
    </lineage>
</organism>
<sequence>MYSETSTSSLLSEIPSHSTSFGINMRFNLAKVKERESLFEDLQIKLIPPIDLYIWDKNAGHSTQTILNVISVTRDNISKGSGNLRHPSKIWVSTNPRGAERLPQAILASESDLYPRRLYGQPSEDLKSKPNYLLTFTVGYNQRYNIDKAVKKFSDNFTILLFHYDGRTIEWHEFEWSKRAFHISVAKQKKNDLGIDHFNAEEYIKLVRKHKLEISQPGLDPSSKGLTWQMSRRRGDREVHKETEEKPGWCSDSHLPSCAGFVESMAPVFSRESWRCVWHLIQH</sequence>